<feature type="domain" description="HipA-like C-terminal" evidence="5">
    <location>
        <begin position="140"/>
        <end position="365"/>
    </location>
</feature>
<dbReference type="RefSeq" id="WP_129237475.1">
    <property type="nucleotide sequence ID" value="NZ_CP035464.1"/>
</dbReference>
<evidence type="ECO:0000256" key="3">
    <source>
        <dbReference type="ARBA" id="ARBA00022777"/>
    </source>
</evidence>
<dbReference type="AlphaFoldDB" id="A0A4P6DWC4"/>
<sequence>MRELQVWDGSRHVGVFIESDAGDIDFRYDSEAPAIPVSLCLPRDGGWSPSAPASFLDNLLPDNPNVRDAMRSRLHTASTDAFDLLDGVDATGGLTFTLSPERPRLDGPLLLATDEEIANEIGRIERAPNFWWDEDSHCRFSLGGAQGKFTLTSIDGQWFWPDAALPSTHIIKPRPKGLEHALGIEILSMDMASACGLPCPEHGMIQARDRVAYIIERFDRRVSGGSIQRVRQEDFLQSFGRPVADKYEVGVDECLNLLQRVDPTLELCYQWLERVAFNMSVGNSDAHAKNYSLVLDESGIRLAPVYDIVATRFWPMFDQELAMPLDEDCEFAEWTTPKHWERLARRHSMDPDRVVDTARRTAGKVLAYAPRVLAGQPSSVAERLERVWRKVNESMEPIITDGEPPVSSQTAGSYGVDPADPMNIAMDGGPVSGMTR</sequence>
<evidence type="ECO:0000256" key="2">
    <source>
        <dbReference type="ARBA" id="ARBA00022679"/>
    </source>
</evidence>
<dbReference type="InterPro" id="IPR017508">
    <property type="entry name" value="HipA_N1"/>
</dbReference>
<evidence type="ECO:0000259" key="5">
    <source>
        <dbReference type="Pfam" id="PF07804"/>
    </source>
</evidence>
<dbReference type="KEGG" id="bgx:ESN35_06200"/>
<dbReference type="Gene3D" id="1.10.1070.20">
    <property type="match status" value="1"/>
</dbReference>
<dbReference type="InterPro" id="IPR052028">
    <property type="entry name" value="HipA_Ser/Thr_kinase"/>
</dbReference>
<protein>
    <submittedName>
        <fullName evidence="7">Type II toxin-antitoxin system HipA family toxin</fullName>
    </submittedName>
</protein>
<feature type="domain" description="HipA N-terminal subdomain 1" evidence="6">
    <location>
        <begin position="4"/>
        <end position="86"/>
    </location>
</feature>
<evidence type="ECO:0000313" key="7">
    <source>
        <dbReference type="EMBL" id="QAY33040.1"/>
    </source>
</evidence>
<evidence type="ECO:0000313" key="8">
    <source>
        <dbReference type="Proteomes" id="UP000293589"/>
    </source>
</evidence>
<accession>A0A4P6DWC4</accession>
<dbReference type="InterPro" id="IPR012893">
    <property type="entry name" value="HipA-like_C"/>
</dbReference>
<dbReference type="GO" id="GO:0004674">
    <property type="term" value="F:protein serine/threonine kinase activity"/>
    <property type="evidence" value="ECO:0007669"/>
    <property type="project" value="TreeGrafter"/>
</dbReference>
<dbReference type="Pfam" id="PF13657">
    <property type="entry name" value="Couple_hipA"/>
    <property type="match status" value="1"/>
</dbReference>
<organism evidence="7 8">
    <name type="scientific">Bifidobacterium pullorum subsp. gallinarum</name>
    <dbReference type="NCBI Taxonomy" id="78344"/>
    <lineage>
        <taxon>Bacteria</taxon>
        <taxon>Bacillati</taxon>
        <taxon>Actinomycetota</taxon>
        <taxon>Actinomycetes</taxon>
        <taxon>Bifidobacteriales</taxon>
        <taxon>Bifidobacteriaceae</taxon>
        <taxon>Bifidobacterium</taxon>
    </lineage>
</organism>
<evidence type="ECO:0000256" key="4">
    <source>
        <dbReference type="SAM" id="MobiDB-lite"/>
    </source>
</evidence>
<dbReference type="NCBIfam" id="TIGR03071">
    <property type="entry name" value="couple_hipA"/>
    <property type="match status" value="1"/>
</dbReference>
<evidence type="ECO:0000259" key="6">
    <source>
        <dbReference type="Pfam" id="PF13657"/>
    </source>
</evidence>
<comment type="similarity">
    <text evidence="1">Belongs to the HipA Ser/Thr kinase family.</text>
</comment>
<name>A0A4P6DWC4_9BIFI</name>
<dbReference type="Proteomes" id="UP000293589">
    <property type="component" value="Chromosome"/>
</dbReference>
<reference evidence="7 8" key="1">
    <citation type="submission" date="2019-01" db="EMBL/GenBank/DDBJ databases">
        <title>Complete genome sequence of Bifidobacterium gallinarum CACC 514.</title>
        <authorList>
            <person name="Jung M."/>
        </authorList>
    </citation>
    <scope>NUCLEOTIDE SEQUENCE [LARGE SCALE GENOMIC DNA]</scope>
    <source>
        <strain evidence="7 8">CACC 514</strain>
    </source>
</reference>
<evidence type="ECO:0000256" key="1">
    <source>
        <dbReference type="ARBA" id="ARBA00010164"/>
    </source>
</evidence>
<dbReference type="PANTHER" id="PTHR37419:SF1">
    <property type="entry name" value="SERINE_THREONINE-PROTEIN KINASE TOXIN HIPA"/>
    <property type="match status" value="1"/>
</dbReference>
<dbReference type="PANTHER" id="PTHR37419">
    <property type="entry name" value="SERINE/THREONINE-PROTEIN KINASE TOXIN HIPA"/>
    <property type="match status" value="1"/>
</dbReference>
<proteinExistence type="inferred from homology"/>
<gene>
    <name evidence="7" type="ORF">ESN35_06200</name>
</gene>
<keyword evidence="2" id="KW-0808">Transferase</keyword>
<keyword evidence="3" id="KW-0418">Kinase</keyword>
<dbReference type="Pfam" id="PF07804">
    <property type="entry name" value="HipA_C"/>
    <property type="match status" value="1"/>
</dbReference>
<dbReference type="EMBL" id="CP035464">
    <property type="protein sequence ID" value="QAY33040.1"/>
    <property type="molecule type" value="Genomic_DNA"/>
</dbReference>
<dbReference type="GO" id="GO:0005829">
    <property type="term" value="C:cytosol"/>
    <property type="evidence" value="ECO:0007669"/>
    <property type="project" value="TreeGrafter"/>
</dbReference>
<feature type="region of interest" description="Disordered" evidence="4">
    <location>
        <begin position="398"/>
        <end position="436"/>
    </location>
</feature>